<sequence length="725" mass="76562">MSPVAAANNLSTDGTSAHRGYEAQPVDIVVGANGGSSIILPSDTSTAAEPLNDGQAYYMFLPAQYAATHTNALPTDIPYTSGSYAYYDGRVKNGVPAKLQNVDHGKNGNFAVMHMGVTNLASAERLAAARRTSEGTAAASRLFNQAGYKSLRQLKQNGPAVESQQQELVPNTARKEKTRGKPQPGHGFAQRTTSLSSHETKTEQARLLTLLRSLNPVMVVDQLCRGLAYFGGIPGAPPPADDSAFPQSNAANGSGHYFVGWLAEIFPNVDASTAPHPSVPDTSPPGNHPATTASTWMSVSSPASKSATTVSVAPTVQADSSPTKEGAIVPGKRKRGRPKGSKSSKVRADKGKRHMSKALKYSVPLVIPAVAENESVAEGDNMEADVPVTSDDAATPVLPDDPNTQSNAPKSTPVAKKRGRPKGSKNRPKTNINDENQTAPRTHDPTPAQTQTTPTPPSGTANSENIISNNDYSAQSQFAGDNLGRHHAESSPNQPNMSIQQPIDVSTSNSSPRKRHVTQQSQLDVLGSNNQVAPSSQAPQGTKRQRVSNGSVPNIGSGSQPGFLSGNFDSQTQGNGSGVEGMGLGPHATQTSRLGQFYITTSPQQQQLESPNLSHAIPRQQTNHPFASQRINAAAQNYHYNQHGLQQTSHHMTPISPSGRSFGPTIANNADVRLSQDQAKQQPAGPQAGGRKQGYFSNHNRPPGTQSSANTALGAYSTFNTQGFM</sequence>
<dbReference type="eggNOG" id="ENOG502QPW5">
    <property type="taxonomic scope" value="Eukaryota"/>
</dbReference>
<evidence type="ECO:0008006" key="4">
    <source>
        <dbReference type="Google" id="ProtNLM"/>
    </source>
</evidence>
<reference evidence="2 3" key="1">
    <citation type="submission" date="2014-02" db="EMBL/GenBank/DDBJ databases">
        <title>The genome sequence of the entomopathogenic fungus Metarhizium robertsii ARSEF 2575.</title>
        <authorList>
            <person name="Giuliano Garisto Donzelli B."/>
            <person name="Roe B.A."/>
            <person name="Macmil S.L."/>
            <person name="Krasnoff S.B."/>
            <person name="Gibson D.M."/>
        </authorList>
    </citation>
    <scope>NUCLEOTIDE SEQUENCE [LARGE SCALE GENOMIC DNA]</scope>
    <source>
        <strain evidence="2 3">ARSEF 2575</strain>
    </source>
</reference>
<comment type="caution">
    <text evidence="2">The sequence shown here is derived from an EMBL/GenBank/DDBJ whole genome shotgun (WGS) entry which is preliminary data.</text>
</comment>
<organism evidence="2 3">
    <name type="scientific">Metarhizium robertsii</name>
    <dbReference type="NCBI Taxonomy" id="568076"/>
    <lineage>
        <taxon>Eukaryota</taxon>
        <taxon>Fungi</taxon>
        <taxon>Dikarya</taxon>
        <taxon>Ascomycota</taxon>
        <taxon>Pezizomycotina</taxon>
        <taxon>Sordariomycetes</taxon>
        <taxon>Hypocreomycetidae</taxon>
        <taxon>Hypocreales</taxon>
        <taxon>Clavicipitaceae</taxon>
        <taxon>Metarhizium</taxon>
    </lineage>
</organism>
<feature type="compositionally biased region" description="Polar residues" evidence="1">
    <location>
        <begin position="288"/>
        <end position="323"/>
    </location>
</feature>
<feature type="compositionally biased region" description="Polar residues" evidence="1">
    <location>
        <begin position="695"/>
        <end position="713"/>
    </location>
</feature>
<feature type="region of interest" description="Disordered" evidence="1">
    <location>
        <begin position="155"/>
        <end position="200"/>
    </location>
</feature>
<feature type="compositionally biased region" description="Polar residues" evidence="1">
    <location>
        <begin position="518"/>
        <end position="574"/>
    </location>
</feature>
<feature type="compositionally biased region" description="Polar residues" evidence="1">
    <location>
        <begin position="490"/>
        <end position="511"/>
    </location>
</feature>
<feature type="compositionally biased region" description="Polar residues" evidence="1">
    <location>
        <begin position="458"/>
        <end position="479"/>
    </location>
</feature>
<feature type="compositionally biased region" description="Polar residues" evidence="1">
    <location>
        <begin position="429"/>
        <end position="440"/>
    </location>
</feature>
<gene>
    <name evidence="2" type="ORF">X797_005769</name>
</gene>
<proteinExistence type="predicted"/>
<dbReference type="Proteomes" id="UP000030151">
    <property type="component" value="Unassembled WGS sequence"/>
</dbReference>
<dbReference type="OrthoDB" id="5243398at2759"/>
<protein>
    <recommendedName>
        <fullName evidence="4">DNA binding domain with preference for A/T rich regions-like protein</fullName>
    </recommendedName>
</protein>
<evidence type="ECO:0000256" key="1">
    <source>
        <dbReference type="SAM" id="MobiDB-lite"/>
    </source>
</evidence>
<name>A0A014PSD1_9HYPO</name>
<feature type="region of interest" description="Disordered" evidence="1">
    <location>
        <begin position="273"/>
        <end position="357"/>
    </location>
</feature>
<feature type="region of interest" description="Disordered" evidence="1">
    <location>
        <begin position="386"/>
        <end position="589"/>
    </location>
</feature>
<dbReference type="EMBL" id="JELW01000009">
    <property type="protein sequence ID" value="EXV01196.1"/>
    <property type="molecule type" value="Genomic_DNA"/>
</dbReference>
<feature type="region of interest" description="Disordered" evidence="1">
    <location>
        <begin position="676"/>
        <end position="713"/>
    </location>
</feature>
<evidence type="ECO:0000313" key="3">
    <source>
        <dbReference type="Proteomes" id="UP000030151"/>
    </source>
</evidence>
<evidence type="ECO:0000313" key="2">
    <source>
        <dbReference type="EMBL" id="EXV01196.1"/>
    </source>
</evidence>
<accession>A0A014PSD1</accession>
<feature type="compositionally biased region" description="Gly residues" evidence="1">
    <location>
        <begin position="575"/>
        <end position="584"/>
    </location>
</feature>
<dbReference type="AlphaFoldDB" id="A0A014PSD1"/>
<feature type="compositionally biased region" description="Low complexity" evidence="1">
    <location>
        <begin position="676"/>
        <end position="686"/>
    </location>
</feature>
<dbReference type="HOGENOM" id="CLU_381761_0_0_1"/>
<feature type="compositionally biased region" description="Basic residues" evidence="1">
    <location>
        <begin position="415"/>
        <end position="428"/>
    </location>
</feature>
<feature type="compositionally biased region" description="Basic residues" evidence="1">
    <location>
        <begin position="331"/>
        <end position="357"/>
    </location>
</feature>